<name>A0A8X7Q4V1_BRACI</name>
<comment type="caution">
    <text evidence="2">The sequence shown here is derived from an EMBL/GenBank/DDBJ whole genome shotgun (WGS) entry which is preliminary data.</text>
</comment>
<evidence type="ECO:0000256" key="1">
    <source>
        <dbReference type="SAM" id="MobiDB-lite"/>
    </source>
</evidence>
<accession>A0A8X7Q4V1</accession>
<dbReference type="AlphaFoldDB" id="A0A8X7Q4V1"/>
<protein>
    <submittedName>
        <fullName evidence="2">Uncharacterized protein</fullName>
    </submittedName>
</protein>
<dbReference type="Proteomes" id="UP000886595">
    <property type="component" value="Unassembled WGS sequence"/>
</dbReference>
<sequence>MIRKRKRNTNLLNSNRRRLRFDTDTDVIRQTSRAPERWGEIRDEIVGVLCRHFYLRETEALRFGWFAKIRDTRRPGRRPNEITTQGSLVKKTRTRINRRITHKSIEREDIQQGSESFAYRQIYHLITIRIYQFQSSPPQLGFIACGTKMAVYDHSGDMNRTELDTSSKKRKSRSRRDGTTVADRIKMWKEYNDTVEKSPSKKRKTSVSDVASTSSRSEVCTVETPSVVVHVKTEEGDCESRPFFADRVESDTHTGAEEMKRDLKGDDPGNDWLSEALQEKQKQKEQEIVAEETCQKQPDSLSVSDYGWPADLYQNQWDSSEMFDVAELLGDLNGDILHAWTRANAWETMSEVVYLIPRSNRLDCPAAESWLRLRIAASAARGTRW</sequence>
<evidence type="ECO:0000313" key="3">
    <source>
        <dbReference type="Proteomes" id="UP000886595"/>
    </source>
</evidence>
<keyword evidence="3" id="KW-1185">Reference proteome</keyword>
<feature type="region of interest" description="Disordered" evidence="1">
    <location>
        <begin position="193"/>
        <end position="212"/>
    </location>
</feature>
<reference evidence="2 3" key="1">
    <citation type="submission" date="2020-02" db="EMBL/GenBank/DDBJ databases">
        <authorList>
            <person name="Ma Q."/>
            <person name="Huang Y."/>
            <person name="Song X."/>
            <person name="Pei D."/>
        </authorList>
    </citation>
    <scope>NUCLEOTIDE SEQUENCE [LARGE SCALE GENOMIC DNA]</scope>
    <source>
        <strain evidence="2">Sxm20200214</strain>
        <tissue evidence="2">Leaf</tissue>
    </source>
</reference>
<dbReference type="OrthoDB" id="550883at2759"/>
<proteinExistence type="predicted"/>
<feature type="region of interest" description="Disordered" evidence="1">
    <location>
        <begin position="157"/>
        <end position="181"/>
    </location>
</feature>
<dbReference type="EMBL" id="JAAMPC010000014">
    <property type="protein sequence ID" value="KAG2262647.1"/>
    <property type="molecule type" value="Genomic_DNA"/>
</dbReference>
<organism evidence="2 3">
    <name type="scientific">Brassica carinata</name>
    <name type="common">Ethiopian mustard</name>
    <name type="synonym">Abyssinian cabbage</name>
    <dbReference type="NCBI Taxonomy" id="52824"/>
    <lineage>
        <taxon>Eukaryota</taxon>
        <taxon>Viridiplantae</taxon>
        <taxon>Streptophyta</taxon>
        <taxon>Embryophyta</taxon>
        <taxon>Tracheophyta</taxon>
        <taxon>Spermatophyta</taxon>
        <taxon>Magnoliopsida</taxon>
        <taxon>eudicotyledons</taxon>
        <taxon>Gunneridae</taxon>
        <taxon>Pentapetalae</taxon>
        <taxon>rosids</taxon>
        <taxon>malvids</taxon>
        <taxon>Brassicales</taxon>
        <taxon>Brassicaceae</taxon>
        <taxon>Brassiceae</taxon>
        <taxon>Brassica</taxon>
    </lineage>
</organism>
<gene>
    <name evidence="2" type="ORF">Bca52824_069726</name>
</gene>
<evidence type="ECO:0000313" key="2">
    <source>
        <dbReference type="EMBL" id="KAG2262647.1"/>
    </source>
</evidence>
<feature type="compositionally biased region" description="Basic and acidic residues" evidence="1">
    <location>
        <begin position="157"/>
        <end position="167"/>
    </location>
</feature>